<feature type="compositionally biased region" description="Polar residues" evidence="1">
    <location>
        <begin position="1"/>
        <end position="13"/>
    </location>
</feature>
<dbReference type="AlphaFoldDB" id="A0A834JGB7"/>
<proteinExistence type="predicted"/>
<organism evidence="2 3">
    <name type="scientific">Vespula germanica</name>
    <name type="common">German yellow jacket</name>
    <name type="synonym">Paravespula germanica</name>
    <dbReference type="NCBI Taxonomy" id="30212"/>
    <lineage>
        <taxon>Eukaryota</taxon>
        <taxon>Metazoa</taxon>
        <taxon>Ecdysozoa</taxon>
        <taxon>Arthropoda</taxon>
        <taxon>Hexapoda</taxon>
        <taxon>Insecta</taxon>
        <taxon>Pterygota</taxon>
        <taxon>Neoptera</taxon>
        <taxon>Endopterygota</taxon>
        <taxon>Hymenoptera</taxon>
        <taxon>Apocrita</taxon>
        <taxon>Aculeata</taxon>
        <taxon>Vespoidea</taxon>
        <taxon>Vespidae</taxon>
        <taxon>Vespinae</taxon>
        <taxon>Vespula</taxon>
    </lineage>
</organism>
<dbReference type="Proteomes" id="UP000617340">
    <property type="component" value="Unassembled WGS sequence"/>
</dbReference>
<protein>
    <submittedName>
        <fullName evidence="2">Uncharacterized protein</fullName>
    </submittedName>
</protein>
<accession>A0A834JGB7</accession>
<dbReference type="EMBL" id="JACSDZ010000014">
    <property type="protein sequence ID" value="KAF7387176.1"/>
    <property type="molecule type" value="Genomic_DNA"/>
</dbReference>
<gene>
    <name evidence="2" type="ORF">HZH68_012853</name>
</gene>
<sequence>MRTFVALQNSQPVPSRCHQKPSQLPARQAAPSLSNRSAHEPASCARATPRTERFVFFAGGRLASMPRRGSSAS</sequence>
<reference evidence="2" key="1">
    <citation type="journal article" date="2020" name="G3 (Bethesda)">
        <title>High-Quality Assemblies for Three Invasive Social Wasps from the &lt;i&gt;Vespula&lt;/i&gt; Genus.</title>
        <authorList>
            <person name="Harrop T.W.R."/>
            <person name="Guhlin J."/>
            <person name="McLaughlin G.M."/>
            <person name="Permina E."/>
            <person name="Stockwell P."/>
            <person name="Gilligan J."/>
            <person name="Le Lec M.F."/>
            <person name="Gruber M.A.M."/>
            <person name="Quinn O."/>
            <person name="Lovegrove M."/>
            <person name="Duncan E.J."/>
            <person name="Remnant E.J."/>
            <person name="Van Eeckhoven J."/>
            <person name="Graham B."/>
            <person name="Knapp R.A."/>
            <person name="Langford K.W."/>
            <person name="Kronenberg Z."/>
            <person name="Press M.O."/>
            <person name="Eacker S.M."/>
            <person name="Wilson-Rankin E.E."/>
            <person name="Purcell J."/>
            <person name="Lester P.J."/>
            <person name="Dearden P.K."/>
        </authorList>
    </citation>
    <scope>NUCLEOTIDE SEQUENCE</scope>
    <source>
        <strain evidence="2">Linc-1</strain>
    </source>
</reference>
<evidence type="ECO:0000256" key="1">
    <source>
        <dbReference type="SAM" id="MobiDB-lite"/>
    </source>
</evidence>
<evidence type="ECO:0000313" key="3">
    <source>
        <dbReference type="Proteomes" id="UP000617340"/>
    </source>
</evidence>
<comment type="caution">
    <text evidence="2">The sequence shown here is derived from an EMBL/GenBank/DDBJ whole genome shotgun (WGS) entry which is preliminary data.</text>
</comment>
<keyword evidence="3" id="KW-1185">Reference proteome</keyword>
<evidence type="ECO:0000313" key="2">
    <source>
        <dbReference type="EMBL" id="KAF7387176.1"/>
    </source>
</evidence>
<name>A0A834JGB7_VESGE</name>
<feature type="region of interest" description="Disordered" evidence="1">
    <location>
        <begin position="1"/>
        <end position="46"/>
    </location>
</feature>